<reference evidence="2 3" key="1">
    <citation type="journal article" date="2014" name="Am. J. Bot.">
        <title>Genome assembly and annotation for red clover (Trifolium pratense; Fabaceae).</title>
        <authorList>
            <person name="Istvanek J."/>
            <person name="Jaros M."/>
            <person name="Krenek A."/>
            <person name="Repkova J."/>
        </authorList>
    </citation>
    <scope>NUCLEOTIDE SEQUENCE [LARGE SCALE GENOMIC DNA]</scope>
    <source>
        <strain evidence="3">cv. Tatra</strain>
        <tissue evidence="2">Young leaves</tissue>
    </source>
</reference>
<evidence type="ECO:0000313" key="2">
    <source>
        <dbReference type="EMBL" id="PNY13474.1"/>
    </source>
</evidence>
<name>A0A2K3PE06_TRIPR</name>
<dbReference type="Proteomes" id="UP000236291">
    <property type="component" value="Unassembled WGS sequence"/>
</dbReference>
<protein>
    <submittedName>
        <fullName evidence="2">Uncharacterized protein</fullName>
    </submittedName>
</protein>
<dbReference type="EMBL" id="ASHM01006099">
    <property type="protein sequence ID" value="PNY13474.1"/>
    <property type="molecule type" value="Genomic_DNA"/>
</dbReference>
<dbReference type="AlphaFoldDB" id="A0A2K3PE06"/>
<proteinExistence type="predicted"/>
<reference evidence="2 3" key="2">
    <citation type="journal article" date="2017" name="Front. Plant Sci.">
        <title>Gene Classification and Mining of Molecular Markers Useful in Red Clover (Trifolium pratense) Breeding.</title>
        <authorList>
            <person name="Istvanek J."/>
            <person name="Dluhosova J."/>
            <person name="Dluhos P."/>
            <person name="Patkova L."/>
            <person name="Nedelnik J."/>
            <person name="Repkova J."/>
        </authorList>
    </citation>
    <scope>NUCLEOTIDE SEQUENCE [LARGE SCALE GENOMIC DNA]</scope>
    <source>
        <strain evidence="3">cv. Tatra</strain>
        <tissue evidence="2">Young leaves</tissue>
    </source>
</reference>
<gene>
    <name evidence="2" type="ORF">L195_g010129</name>
</gene>
<comment type="caution">
    <text evidence="2">The sequence shown here is derived from an EMBL/GenBank/DDBJ whole genome shotgun (WGS) entry which is preliminary data.</text>
</comment>
<organism evidence="2 3">
    <name type="scientific">Trifolium pratense</name>
    <name type="common">Red clover</name>
    <dbReference type="NCBI Taxonomy" id="57577"/>
    <lineage>
        <taxon>Eukaryota</taxon>
        <taxon>Viridiplantae</taxon>
        <taxon>Streptophyta</taxon>
        <taxon>Embryophyta</taxon>
        <taxon>Tracheophyta</taxon>
        <taxon>Spermatophyta</taxon>
        <taxon>Magnoliopsida</taxon>
        <taxon>eudicotyledons</taxon>
        <taxon>Gunneridae</taxon>
        <taxon>Pentapetalae</taxon>
        <taxon>rosids</taxon>
        <taxon>fabids</taxon>
        <taxon>Fabales</taxon>
        <taxon>Fabaceae</taxon>
        <taxon>Papilionoideae</taxon>
        <taxon>50 kb inversion clade</taxon>
        <taxon>NPAAA clade</taxon>
        <taxon>Hologalegina</taxon>
        <taxon>IRL clade</taxon>
        <taxon>Trifolieae</taxon>
        <taxon>Trifolium</taxon>
    </lineage>
</organism>
<accession>A0A2K3PE06</accession>
<feature type="compositionally biased region" description="Polar residues" evidence="1">
    <location>
        <begin position="156"/>
        <end position="165"/>
    </location>
</feature>
<evidence type="ECO:0000313" key="3">
    <source>
        <dbReference type="Proteomes" id="UP000236291"/>
    </source>
</evidence>
<evidence type="ECO:0000256" key="1">
    <source>
        <dbReference type="SAM" id="MobiDB-lite"/>
    </source>
</evidence>
<sequence>MKIDSDPLQVTKASYVEPFECLMVEAMEATSMQAVTEEEYAEKIKVVYPHAEEELIDFLNRCQLNNKEVMPCTLCSAVCDKEATAGLKNYVPYVKNKGKWPNQGPNKDKAIAQVPTIHQRLGRKNTFVPSNRIPVNQWAHGRHAAFSNKVKEKGSSSKADQNNSSEAKKYSYRNNYMVARWPLKERIAPPPSLPPKTGNVDAEDELMDDDLLDSEPDFDVICNVVSILPREYDVWSEVTDREEEFEEPELADFKPVCYYVMDNAVLRNSKPGLSSGFSKMACHLVEVFHFPVTSCWYTYLL</sequence>
<feature type="region of interest" description="Disordered" evidence="1">
    <location>
        <begin position="146"/>
        <end position="167"/>
    </location>
</feature>